<evidence type="ECO:0000256" key="3">
    <source>
        <dbReference type="PIRSR" id="PIRSR000451-1"/>
    </source>
</evidence>
<feature type="active site" description="Acyl-thioester intermediate" evidence="3">
    <location>
        <position position="138"/>
    </location>
</feature>
<protein>
    <submittedName>
        <fullName evidence="6">Putative naringenin-chalcone synthase</fullName>
    </submittedName>
</protein>
<dbReference type="PIRSF" id="PIRSF000451">
    <property type="entry name" value="PKS_III"/>
    <property type="match status" value="1"/>
</dbReference>
<dbReference type="GO" id="GO:0016747">
    <property type="term" value="F:acyltransferase activity, transferring groups other than amino-acyl groups"/>
    <property type="evidence" value="ECO:0007669"/>
    <property type="project" value="InterPro"/>
</dbReference>
<dbReference type="InterPro" id="IPR001099">
    <property type="entry name" value="Chalcone/stilbene_synt_N"/>
</dbReference>
<feature type="domain" description="Chalcone/stilbene synthase C-terminal" evidence="5">
    <location>
        <begin position="214"/>
        <end position="342"/>
    </location>
</feature>
<evidence type="ECO:0000313" key="7">
    <source>
        <dbReference type="Proteomes" id="UP000622552"/>
    </source>
</evidence>
<dbReference type="Pfam" id="PF00195">
    <property type="entry name" value="Chal_sti_synt_N"/>
    <property type="match status" value="1"/>
</dbReference>
<dbReference type="InterPro" id="IPR016039">
    <property type="entry name" value="Thiolase-like"/>
</dbReference>
<dbReference type="Gene3D" id="3.40.47.10">
    <property type="match status" value="2"/>
</dbReference>
<dbReference type="Proteomes" id="UP000622552">
    <property type="component" value="Unassembled WGS sequence"/>
</dbReference>
<dbReference type="PANTHER" id="PTHR11877:SF46">
    <property type="entry name" value="TYPE III POLYKETIDE SYNTHASE A"/>
    <property type="match status" value="1"/>
</dbReference>
<evidence type="ECO:0000259" key="5">
    <source>
        <dbReference type="Pfam" id="PF02797"/>
    </source>
</evidence>
<dbReference type="RefSeq" id="WP_197002409.1">
    <property type="nucleotide sequence ID" value="NZ_BONS01000003.1"/>
</dbReference>
<name>A0A8J7GBA4_9ACTN</name>
<dbReference type="GO" id="GO:0030639">
    <property type="term" value="P:polyketide biosynthetic process"/>
    <property type="evidence" value="ECO:0007669"/>
    <property type="project" value="TreeGrafter"/>
</dbReference>
<accession>A0A8J7GBA4</accession>
<gene>
    <name evidence="6" type="ORF">IW245_001473</name>
</gene>
<reference evidence="6" key="1">
    <citation type="submission" date="2020-11" db="EMBL/GenBank/DDBJ databases">
        <title>Sequencing the genomes of 1000 actinobacteria strains.</title>
        <authorList>
            <person name="Klenk H.-P."/>
        </authorList>
    </citation>
    <scope>NUCLEOTIDE SEQUENCE</scope>
    <source>
        <strain evidence="6">DSM 45356</strain>
    </source>
</reference>
<dbReference type="PANTHER" id="PTHR11877">
    <property type="entry name" value="HYDROXYMETHYLGLUTARYL-COA SYNTHASE"/>
    <property type="match status" value="1"/>
</dbReference>
<evidence type="ECO:0000259" key="4">
    <source>
        <dbReference type="Pfam" id="PF00195"/>
    </source>
</evidence>
<evidence type="ECO:0000256" key="2">
    <source>
        <dbReference type="ARBA" id="ARBA00022679"/>
    </source>
</evidence>
<evidence type="ECO:0000256" key="1">
    <source>
        <dbReference type="ARBA" id="ARBA00005531"/>
    </source>
</evidence>
<dbReference type="SUPFAM" id="SSF53901">
    <property type="entry name" value="Thiolase-like"/>
    <property type="match status" value="2"/>
</dbReference>
<proteinExistence type="inferred from homology"/>
<dbReference type="InterPro" id="IPR012328">
    <property type="entry name" value="Chalcone/stilbene_synt_C"/>
</dbReference>
<dbReference type="EMBL" id="JADOUF010000001">
    <property type="protein sequence ID" value="MBG6135279.1"/>
    <property type="molecule type" value="Genomic_DNA"/>
</dbReference>
<keyword evidence="2" id="KW-0808">Transferase</keyword>
<feature type="domain" description="Chalcone/stilbene synthase N-terminal" evidence="4">
    <location>
        <begin position="65"/>
        <end position="197"/>
    </location>
</feature>
<keyword evidence="7" id="KW-1185">Reference proteome</keyword>
<comment type="caution">
    <text evidence="6">The sequence shown here is derived from an EMBL/GenBank/DDBJ whole genome shotgun (WGS) entry which is preliminary data.</text>
</comment>
<dbReference type="CDD" id="cd00831">
    <property type="entry name" value="CHS_like"/>
    <property type="match status" value="1"/>
</dbReference>
<comment type="similarity">
    <text evidence="1">Belongs to the thiolase-like superfamily. Chalcone/stilbene synthases family.</text>
</comment>
<dbReference type="InterPro" id="IPR011141">
    <property type="entry name" value="Polyketide_synthase_type-III"/>
</dbReference>
<sequence length="343" mass="35043">MVTPTIAGIGIALPAASSQDALWHGYFHRHFNGSALAKRIFANAGVDQRHTVLNPIGEDFSGESTGTRMRRYAAEVVPLGKSAVIAALADAGVEAGAIGLLAVATCTGYTTPGLDILLARDLDLDPGLRRLMIGHMGCYAALPGLASVADYVAASGRPAVLLCAELPSVHVQPPTTEVDQIVSHALFSDGAAAVVVTPGGRGYAVEGFAARTDPATADHMTWEVTDHGFRMGLSPKVPDVLELHIAPLVDELLGAHGLGRSDVDGWALHPGGPGILAAAAKGLGLPSSALDVSRAVLRAHGNCSSVTVLLVLEALRSAGASTVLAAAFGPGLTLYGGLLRKVG</sequence>
<dbReference type="Pfam" id="PF02797">
    <property type="entry name" value="Chal_sti_synt_C"/>
    <property type="match status" value="1"/>
</dbReference>
<organism evidence="6 7">
    <name type="scientific">Longispora fulva</name>
    <dbReference type="NCBI Taxonomy" id="619741"/>
    <lineage>
        <taxon>Bacteria</taxon>
        <taxon>Bacillati</taxon>
        <taxon>Actinomycetota</taxon>
        <taxon>Actinomycetes</taxon>
        <taxon>Micromonosporales</taxon>
        <taxon>Micromonosporaceae</taxon>
        <taxon>Longispora</taxon>
    </lineage>
</organism>
<dbReference type="AlphaFoldDB" id="A0A8J7GBA4"/>
<evidence type="ECO:0000313" key="6">
    <source>
        <dbReference type="EMBL" id="MBG6135279.1"/>
    </source>
</evidence>